<proteinExistence type="predicted"/>
<dbReference type="AlphaFoldDB" id="A0A8R1XYN3"/>
<organism evidence="1 2">
    <name type="scientific">Onchocerca volvulus</name>
    <dbReference type="NCBI Taxonomy" id="6282"/>
    <lineage>
        <taxon>Eukaryota</taxon>
        <taxon>Metazoa</taxon>
        <taxon>Ecdysozoa</taxon>
        <taxon>Nematoda</taxon>
        <taxon>Chromadorea</taxon>
        <taxon>Rhabditida</taxon>
        <taxon>Spirurina</taxon>
        <taxon>Spiruromorpha</taxon>
        <taxon>Filarioidea</taxon>
        <taxon>Onchocercidae</taxon>
        <taxon>Onchocerca</taxon>
    </lineage>
</organism>
<reference evidence="1" key="2">
    <citation type="submission" date="2022-06" db="UniProtKB">
        <authorList>
            <consortium name="EnsemblMetazoa"/>
        </authorList>
    </citation>
    <scope>IDENTIFICATION</scope>
</reference>
<dbReference type="EMBL" id="CMVM020000154">
    <property type="status" value="NOT_ANNOTATED_CDS"/>
    <property type="molecule type" value="Genomic_DNA"/>
</dbReference>
<accession>A0A8R1XYN3</accession>
<keyword evidence="2" id="KW-1185">Reference proteome</keyword>
<evidence type="ECO:0000313" key="1">
    <source>
        <dbReference type="EnsemblMetazoa" id="OVOC5413.1"/>
    </source>
</evidence>
<dbReference type="EnsemblMetazoa" id="OVOC5413.1">
    <property type="protein sequence ID" value="OVOC5413.1"/>
    <property type="gene ID" value="WBGene00242222"/>
</dbReference>
<dbReference type="Proteomes" id="UP000024404">
    <property type="component" value="Unassembled WGS sequence"/>
</dbReference>
<reference evidence="2" key="1">
    <citation type="submission" date="2013-10" db="EMBL/GenBank/DDBJ databases">
        <title>Genome sequencing of Onchocerca volvulus.</title>
        <authorList>
            <person name="Cotton J."/>
            <person name="Tsai J."/>
            <person name="Stanley E."/>
            <person name="Tracey A."/>
            <person name="Holroyd N."/>
            <person name="Lustigman S."/>
            <person name="Berriman M."/>
        </authorList>
    </citation>
    <scope>NUCLEOTIDE SEQUENCE</scope>
</reference>
<protein>
    <submittedName>
        <fullName evidence="1">Uncharacterized protein</fullName>
    </submittedName>
</protein>
<evidence type="ECO:0000313" key="2">
    <source>
        <dbReference type="Proteomes" id="UP000024404"/>
    </source>
</evidence>
<sequence>MSEEGMKRKCFANDSCKYVRTQSPTLYLPNTSTQAIPRHGISIASYTNDVNNVIVHERAGQLFGKVNATP</sequence>
<name>A0A8R1XYN3_ONCVO</name>